<dbReference type="AlphaFoldDB" id="A0A6M8HRX3"/>
<organism evidence="1 2">
    <name type="scientific">Lichenicola cladoniae</name>
    <dbReference type="NCBI Taxonomy" id="1484109"/>
    <lineage>
        <taxon>Bacteria</taxon>
        <taxon>Pseudomonadati</taxon>
        <taxon>Pseudomonadota</taxon>
        <taxon>Alphaproteobacteria</taxon>
        <taxon>Acetobacterales</taxon>
        <taxon>Acetobacteraceae</taxon>
        <taxon>Lichenicola</taxon>
    </lineage>
</organism>
<accession>A0A6M8HRX3</accession>
<reference evidence="1 2" key="1">
    <citation type="journal article" date="2014" name="World J. Microbiol. Biotechnol.">
        <title>Biodiversity and physiological characteristics of Antarctic and Arctic lichens-associated bacteria.</title>
        <authorList>
            <person name="Lee Y.M."/>
            <person name="Kim E.H."/>
            <person name="Lee H.K."/>
            <person name="Hong S.G."/>
        </authorList>
    </citation>
    <scope>NUCLEOTIDE SEQUENCE [LARGE SCALE GENOMIC DNA]</scope>
    <source>
        <strain evidence="1 2">PAMC 26569</strain>
    </source>
</reference>
<dbReference type="EMBL" id="CP053708">
    <property type="protein sequence ID" value="QKE91078.1"/>
    <property type="molecule type" value="Genomic_DNA"/>
</dbReference>
<name>A0A6M8HRX3_9PROT</name>
<protein>
    <submittedName>
        <fullName evidence="1">Uncharacterized protein</fullName>
    </submittedName>
</protein>
<evidence type="ECO:0000313" key="2">
    <source>
        <dbReference type="Proteomes" id="UP000500767"/>
    </source>
</evidence>
<evidence type="ECO:0000313" key="1">
    <source>
        <dbReference type="EMBL" id="QKE91078.1"/>
    </source>
</evidence>
<keyword evidence="2" id="KW-1185">Reference proteome</keyword>
<gene>
    <name evidence="1" type="ORF">HN018_14405</name>
</gene>
<dbReference type="KEGG" id="lck:HN018_14405"/>
<dbReference type="RefSeq" id="WP_171833399.1">
    <property type="nucleotide sequence ID" value="NZ_CP053708.1"/>
</dbReference>
<sequence>MSIIDLEIRLAGRMPDYLKALAELPQAKSAFHAFEWGGWAGGTDEFFIYTSNPSALLHGKPALVGNVLQWSNRAQMEAACAGRALKLRARFFYCNPFAGRSE</sequence>
<dbReference type="Proteomes" id="UP000500767">
    <property type="component" value="Chromosome"/>
</dbReference>
<proteinExistence type="predicted"/>